<comment type="subunit">
    <text evidence="10">Monomer.</text>
</comment>
<dbReference type="PANTHER" id="PTHR11088:SF60">
    <property type="entry name" value="TRNA DIMETHYLALLYLTRANSFERASE"/>
    <property type="match status" value="1"/>
</dbReference>
<comment type="catalytic activity">
    <reaction evidence="9 10 11">
        <text>adenosine(37) in tRNA + dimethylallyl diphosphate = N(6)-dimethylallyladenosine(37) in tRNA + diphosphate</text>
        <dbReference type="Rhea" id="RHEA:26482"/>
        <dbReference type="Rhea" id="RHEA-COMP:10162"/>
        <dbReference type="Rhea" id="RHEA-COMP:10375"/>
        <dbReference type="ChEBI" id="CHEBI:33019"/>
        <dbReference type="ChEBI" id="CHEBI:57623"/>
        <dbReference type="ChEBI" id="CHEBI:74411"/>
        <dbReference type="ChEBI" id="CHEBI:74415"/>
        <dbReference type="EC" id="2.5.1.75"/>
    </reaction>
</comment>
<dbReference type="GO" id="GO:0006400">
    <property type="term" value="P:tRNA modification"/>
    <property type="evidence" value="ECO:0007669"/>
    <property type="project" value="TreeGrafter"/>
</dbReference>
<dbReference type="NCBIfam" id="TIGR00174">
    <property type="entry name" value="miaA"/>
    <property type="match status" value="1"/>
</dbReference>
<comment type="caution">
    <text evidence="14">The sequence shown here is derived from an EMBL/GenBank/DDBJ whole genome shotgun (WGS) entry which is preliminary data.</text>
</comment>
<comment type="cofactor">
    <cofactor evidence="1 10">
        <name>Mg(2+)</name>
        <dbReference type="ChEBI" id="CHEBI:18420"/>
    </cofactor>
</comment>
<accession>A0A268P2X0</accession>
<dbReference type="FunFam" id="1.10.20.140:FF:000001">
    <property type="entry name" value="tRNA dimethylallyltransferase"/>
    <property type="match status" value="1"/>
</dbReference>
<evidence type="ECO:0000313" key="15">
    <source>
        <dbReference type="Proteomes" id="UP000216207"/>
    </source>
</evidence>
<evidence type="ECO:0000256" key="3">
    <source>
        <dbReference type="ARBA" id="ARBA00005842"/>
    </source>
</evidence>
<evidence type="ECO:0000256" key="9">
    <source>
        <dbReference type="ARBA" id="ARBA00049563"/>
    </source>
</evidence>
<comment type="caution">
    <text evidence="10">Lacks conserved residue(s) required for the propagation of feature annotation.</text>
</comment>
<reference evidence="14 15" key="1">
    <citation type="submission" date="2017-07" db="EMBL/GenBank/DDBJ databases">
        <title>Isolation and whole genome analysis of endospore-forming bacteria from heroin.</title>
        <authorList>
            <person name="Kalinowski J."/>
            <person name="Ahrens B."/>
            <person name="Al-Dilaimi A."/>
            <person name="Winkler A."/>
            <person name="Wibberg D."/>
            <person name="Schleenbecker U."/>
            <person name="Ruckert C."/>
            <person name="Wolfel R."/>
            <person name="Grass G."/>
        </authorList>
    </citation>
    <scope>NUCLEOTIDE SEQUENCE [LARGE SCALE GENOMIC DNA]</scope>
    <source>
        <strain evidence="14 15">7539</strain>
    </source>
</reference>
<keyword evidence="5 10" id="KW-0819">tRNA processing</keyword>
<feature type="region of interest" description="Interaction with substrate tRNA" evidence="10">
    <location>
        <begin position="36"/>
        <end position="39"/>
    </location>
</feature>
<comment type="function">
    <text evidence="2 10 12">Catalyzes the transfer of a dimethylallyl group onto the adenine at position 37 in tRNAs that read codons beginning with uridine, leading to the formation of N6-(dimethylallyl)adenosine (i(6)A).</text>
</comment>
<feature type="site" description="Interaction with substrate tRNA" evidence="10">
    <location>
        <position position="125"/>
    </location>
</feature>
<feature type="site" description="Interaction with substrate tRNA" evidence="10">
    <location>
        <position position="102"/>
    </location>
</feature>
<keyword evidence="6 10" id="KW-0547">Nucleotide-binding</keyword>
<proteinExistence type="inferred from homology"/>
<dbReference type="RefSeq" id="WP_095293796.1">
    <property type="nucleotide sequence ID" value="NZ_NPBW01000010.1"/>
</dbReference>
<evidence type="ECO:0000256" key="8">
    <source>
        <dbReference type="ARBA" id="ARBA00022842"/>
    </source>
</evidence>
<keyword evidence="8 10" id="KW-0460">Magnesium</keyword>
<evidence type="ECO:0000256" key="2">
    <source>
        <dbReference type="ARBA" id="ARBA00003213"/>
    </source>
</evidence>
<dbReference type="Gene3D" id="3.40.50.300">
    <property type="entry name" value="P-loop containing nucleotide triphosphate hydrolases"/>
    <property type="match status" value="1"/>
</dbReference>
<dbReference type="GO" id="GO:0052381">
    <property type="term" value="F:tRNA dimethylallyltransferase activity"/>
    <property type="evidence" value="ECO:0007669"/>
    <property type="project" value="UniProtKB-UniRule"/>
</dbReference>
<evidence type="ECO:0000313" key="14">
    <source>
        <dbReference type="EMBL" id="PAE90083.1"/>
    </source>
</evidence>
<dbReference type="AlphaFoldDB" id="A0A268P2X0"/>
<dbReference type="GO" id="GO:0005524">
    <property type="term" value="F:ATP binding"/>
    <property type="evidence" value="ECO:0007669"/>
    <property type="project" value="UniProtKB-UniRule"/>
</dbReference>
<dbReference type="Proteomes" id="UP000216207">
    <property type="component" value="Unassembled WGS sequence"/>
</dbReference>
<dbReference type="SUPFAM" id="SSF52540">
    <property type="entry name" value="P-loop containing nucleoside triphosphate hydrolases"/>
    <property type="match status" value="2"/>
</dbReference>
<comment type="similarity">
    <text evidence="3 10 13">Belongs to the IPP transferase family.</text>
</comment>
<dbReference type="InterPro" id="IPR027417">
    <property type="entry name" value="P-loop_NTPase"/>
</dbReference>
<evidence type="ECO:0000256" key="5">
    <source>
        <dbReference type="ARBA" id="ARBA00022694"/>
    </source>
</evidence>
<sequence length="310" mass="34588">MTQEPLIAIVGPTAVGKTALGIELAKTFGAEIISGDSMQVYRTMDIGTAKATVEEMAGIPHHLIDILEPGDTWTVSMFQEKALLAIASIRSRGKWPLLVGGTGLYVQALTHELSFGDAPSDSSFREEMELYASRFGNAALHGKLAKADPKAAEAIHANNVRRVIRALEVIHLTGKLFSEQENGLARPRFDNVLIGLEMERQALYERINRRVDAMMEAGLLEEVHRLYQRGIQGQAIQAIGYKELYAYFDGKCTYDEAIEALKINSRRYAKRQLTWFKNRSDAVWFHLEEPEAKAKIFDYVHAFLAGKGFA</sequence>
<dbReference type="InterPro" id="IPR018022">
    <property type="entry name" value="IPT"/>
</dbReference>
<dbReference type="Pfam" id="PF01715">
    <property type="entry name" value="IPPT"/>
    <property type="match status" value="1"/>
</dbReference>
<keyword evidence="7 10" id="KW-0067">ATP-binding</keyword>
<evidence type="ECO:0000256" key="12">
    <source>
        <dbReference type="RuleBase" id="RU003784"/>
    </source>
</evidence>
<evidence type="ECO:0000256" key="11">
    <source>
        <dbReference type="RuleBase" id="RU003783"/>
    </source>
</evidence>
<evidence type="ECO:0000256" key="1">
    <source>
        <dbReference type="ARBA" id="ARBA00001946"/>
    </source>
</evidence>
<dbReference type="EC" id="2.5.1.75" evidence="10"/>
<dbReference type="PANTHER" id="PTHR11088">
    <property type="entry name" value="TRNA DIMETHYLALLYLTRANSFERASE"/>
    <property type="match status" value="1"/>
</dbReference>
<dbReference type="Gene3D" id="1.10.20.140">
    <property type="match status" value="1"/>
</dbReference>
<keyword evidence="4 10" id="KW-0808">Transferase</keyword>
<name>A0A268P2X0_SHOCL</name>
<dbReference type="HAMAP" id="MF_00185">
    <property type="entry name" value="IPP_trans"/>
    <property type="match status" value="1"/>
</dbReference>
<dbReference type="InterPro" id="IPR039657">
    <property type="entry name" value="Dimethylallyltransferase"/>
</dbReference>
<feature type="binding site" evidence="10">
    <location>
        <begin position="11"/>
        <end position="18"/>
    </location>
    <ligand>
        <name>ATP</name>
        <dbReference type="ChEBI" id="CHEBI:30616"/>
    </ligand>
</feature>
<organism evidence="14 15">
    <name type="scientific">Shouchella clausii</name>
    <name type="common">Alkalihalobacillus clausii</name>
    <dbReference type="NCBI Taxonomy" id="79880"/>
    <lineage>
        <taxon>Bacteria</taxon>
        <taxon>Bacillati</taxon>
        <taxon>Bacillota</taxon>
        <taxon>Bacilli</taxon>
        <taxon>Bacillales</taxon>
        <taxon>Bacillaceae</taxon>
        <taxon>Shouchella</taxon>
    </lineage>
</organism>
<evidence type="ECO:0000256" key="7">
    <source>
        <dbReference type="ARBA" id="ARBA00022840"/>
    </source>
</evidence>
<dbReference type="EMBL" id="NPCC01000005">
    <property type="protein sequence ID" value="PAE90083.1"/>
    <property type="molecule type" value="Genomic_DNA"/>
</dbReference>
<feature type="binding site" evidence="10">
    <location>
        <begin position="13"/>
        <end position="18"/>
    </location>
    <ligand>
        <name>substrate</name>
    </ligand>
</feature>
<gene>
    <name evidence="10" type="primary">miaA</name>
    <name evidence="14" type="ORF">CHH72_03630</name>
</gene>
<evidence type="ECO:0000256" key="13">
    <source>
        <dbReference type="RuleBase" id="RU003785"/>
    </source>
</evidence>
<evidence type="ECO:0000256" key="10">
    <source>
        <dbReference type="HAMAP-Rule" id="MF_00185"/>
    </source>
</evidence>
<evidence type="ECO:0000256" key="6">
    <source>
        <dbReference type="ARBA" id="ARBA00022741"/>
    </source>
</evidence>
<evidence type="ECO:0000256" key="4">
    <source>
        <dbReference type="ARBA" id="ARBA00022679"/>
    </source>
</evidence>
<protein>
    <recommendedName>
        <fullName evidence="10">tRNA dimethylallyltransferase</fullName>
        <ecNumber evidence="10">2.5.1.75</ecNumber>
    </recommendedName>
    <alternativeName>
        <fullName evidence="10">Dimethylallyl diphosphate:tRNA dimethylallyltransferase</fullName>
        <shortName evidence="10">DMAPP:tRNA dimethylallyltransferase</shortName>
        <shortName evidence="10">DMATase</shortName>
    </alternativeName>
    <alternativeName>
        <fullName evidence="10">Isopentenyl-diphosphate:tRNA isopentenyltransferase</fullName>
        <shortName evidence="10">IPP transferase</shortName>
        <shortName evidence="10">IPPT</shortName>
        <shortName evidence="10">IPTase</shortName>
    </alternativeName>
</protein>